<feature type="non-terminal residue" evidence="1">
    <location>
        <position position="1"/>
    </location>
</feature>
<keyword evidence="2" id="KW-1185">Reference proteome</keyword>
<protein>
    <submittedName>
        <fullName evidence="1">Uncharacterized protein</fullName>
    </submittedName>
</protein>
<reference evidence="1 2" key="1">
    <citation type="journal article" date="2016" name="Mol. Biol. Evol.">
        <title>Comparative Genomics of Early-Diverging Mushroom-Forming Fungi Provides Insights into the Origins of Lignocellulose Decay Capabilities.</title>
        <authorList>
            <person name="Nagy L.G."/>
            <person name="Riley R."/>
            <person name="Tritt A."/>
            <person name="Adam C."/>
            <person name="Daum C."/>
            <person name="Floudas D."/>
            <person name="Sun H."/>
            <person name="Yadav J.S."/>
            <person name="Pangilinan J."/>
            <person name="Larsson K.H."/>
            <person name="Matsuura K."/>
            <person name="Barry K."/>
            <person name="Labutti K."/>
            <person name="Kuo R."/>
            <person name="Ohm R.A."/>
            <person name="Bhattacharya S.S."/>
            <person name="Shirouzu T."/>
            <person name="Yoshinaga Y."/>
            <person name="Martin F.M."/>
            <person name="Grigoriev I.V."/>
            <person name="Hibbett D.S."/>
        </authorList>
    </citation>
    <scope>NUCLEOTIDE SEQUENCE [LARGE SCALE GENOMIC DNA]</scope>
    <source>
        <strain evidence="1 2">CBS 109695</strain>
    </source>
</reference>
<organism evidence="1 2">
    <name type="scientific">Athelia psychrophila</name>
    <dbReference type="NCBI Taxonomy" id="1759441"/>
    <lineage>
        <taxon>Eukaryota</taxon>
        <taxon>Fungi</taxon>
        <taxon>Dikarya</taxon>
        <taxon>Basidiomycota</taxon>
        <taxon>Agaricomycotina</taxon>
        <taxon>Agaricomycetes</taxon>
        <taxon>Agaricomycetidae</taxon>
        <taxon>Atheliales</taxon>
        <taxon>Atheliaceae</taxon>
        <taxon>Athelia</taxon>
    </lineage>
</organism>
<sequence>WHHRLPALMDQQIFRPAGKATTLAAMTYCARHGRDFVVPPTGTLSPSFLSSVSSSLAR</sequence>
<dbReference type="OrthoDB" id="435022at2759"/>
<dbReference type="EMBL" id="KV417522">
    <property type="protein sequence ID" value="KZP25173.1"/>
    <property type="molecule type" value="Genomic_DNA"/>
</dbReference>
<proteinExistence type="predicted"/>
<evidence type="ECO:0000313" key="1">
    <source>
        <dbReference type="EMBL" id="KZP25173.1"/>
    </source>
</evidence>
<evidence type="ECO:0000313" key="2">
    <source>
        <dbReference type="Proteomes" id="UP000076532"/>
    </source>
</evidence>
<dbReference type="AlphaFoldDB" id="A0A166NMG2"/>
<name>A0A166NMG2_9AGAM</name>
<gene>
    <name evidence="1" type="ORF">FIBSPDRAFT_856127</name>
</gene>
<dbReference type="Proteomes" id="UP000076532">
    <property type="component" value="Unassembled WGS sequence"/>
</dbReference>
<accession>A0A166NMG2</accession>